<feature type="region of interest" description="Disordered" evidence="1">
    <location>
        <begin position="120"/>
        <end position="151"/>
    </location>
</feature>
<dbReference type="SUPFAM" id="SSF63825">
    <property type="entry name" value="YWTD domain"/>
    <property type="match status" value="1"/>
</dbReference>
<feature type="transmembrane region" description="Helical" evidence="2">
    <location>
        <begin position="47"/>
        <end position="69"/>
    </location>
</feature>
<evidence type="ECO:0000256" key="2">
    <source>
        <dbReference type="SAM" id="Phobius"/>
    </source>
</evidence>
<evidence type="ECO:0000313" key="3">
    <source>
        <dbReference type="EMBL" id="KAL3823083.1"/>
    </source>
</evidence>
<dbReference type="AlphaFoldDB" id="A0ABD3SFD1"/>
<dbReference type="PANTHER" id="PTHR35399:SF2">
    <property type="entry name" value="DUF839 DOMAIN-CONTAINING PROTEIN"/>
    <property type="match status" value="1"/>
</dbReference>
<keyword evidence="2" id="KW-0472">Membrane</keyword>
<dbReference type="EMBL" id="JALLPB020000047">
    <property type="protein sequence ID" value="KAL3823083.1"/>
    <property type="molecule type" value="Genomic_DNA"/>
</dbReference>
<organism evidence="3 4">
    <name type="scientific">Cyclostephanos tholiformis</name>
    <dbReference type="NCBI Taxonomy" id="382380"/>
    <lineage>
        <taxon>Eukaryota</taxon>
        <taxon>Sar</taxon>
        <taxon>Stramenopiles</taxon>
        <taxon>Ochrophyta</taxon>
        <taxon>Bacillariophyta</taxon>
        <taxon>Coscinodiscophyceae</taxon>
        <taxon>Thalassiosirophycidae</taxon>
        <taxon>Stephanodiscales</taxon>
        <taxon>Stephanodiscaceae</taxon>
        <taxon>Cyclostephanos</taxon>
    </lineage>
</organism>
<gene>
    <name evidence="3" type="ORF">ACHAXA_011135</name>
</gene>
<keyword evidence="2" id="KW-0812">Transmembrane</keyword>
<comment type="caution">
    <text evidence="3">The sequence shown here is derived from an EMBL/GenBank/DDBJ whole genome shotgun (WGS) entry which is preliminary data.</text>
</comment>
<keyword evidence="4" id="KW-1185">Reference proteome</keyword>
<evidence type="ECO:0000313" key="4">
    <source>
        <dbReference type="Proteomes" id="UP001530377"/>
    </source>
</evidence>
<evidence type="ECO:0000256" key="1">
    <source>
        <dbReference type="SAM" id="MobiDB-lite"/>
    </source>
</evidence>
<protein>
    <submittedName>
        <fullName evidence="3">Uncharacterized protein</fullName>
    </submittedName>
</protein>
<proteinExistence type="predicted"/>
<keyword evidence="2" id="KW-1133">Transmembrane helix</keyword>
<reference evidence="3 4" key="1">
    <citation type="submission" date="2024-10" db="EMBL/GenBank/DDBJ databases">
        <title>Updated reference genomes for cyclostephanoid diatoms.</title>
        <authorList>
            <person name="Roberts W.R."/>
            <person name="Alverson A.J."/>
        </authorList>
    </citation>
    <scope>NUCLEOTIDE SEQUENCE [LARGE SCALE GENOMIC DNA]</scope>
    <source>
        <strain evidence="3 4">AJA228-03</strain>
    </source>
</reference>
<dbReference type="Pfam" id="PF05787">
    <property type="entry name" value="PhoX"/>
    <property type="match status" value="1"/>
</dbReference>
<name>A0ABD3SFD1_9STRA</name>
<dbReference type="PANTHER" id="PTHR35399">
    <property type="entry name" value="SLR8030 PROTEIN"/>
    <property type="match status" value="1"/>
</dbReference>
<accession>A0ABD3SFD1</accession>
<dbReference type="Proteomes" id="UP001530377">
    <property type="component" value="Unassembled WGS sequence"/>
</dbReference>
<sequence>MHDYDPQMAQSRRDIIPEGGVDATTMVTTVETIRLKQKCTSGQKARAYIIIVFCILCFVAGMIILVVLVKGRTSTNTYAQIESADLELTFTAEDKIPMSAQMNSDLADLKVEGVPTQTSSLFPSYNPTEKPSSFPSTLPSSGPSNSPSTELPTSAPFLPIALGQEMYWTNEKLGIRLSVGLSAKIVAVSGRGVIYGDGNKSSRRFHGMMDGAGIVSLQNGGYVYVSNSEEEGSDGGVFGLYFDDDGRVVNYKPLLTGTSRNCGGGLSPWKTWISCEEVEFWGQCWQVDPDPSSEYHQTPRKTLLGGKGGNFESVAVDNTDPDRPIFFLTEDLESGALRRFVADGNGWDSLHYGGSTTFLRFLDDGTFEWTSDENYGRLSAKWYYPNTEGISYHDGFLYFVSKEVKALYILDLTRMTFERELTGGPKLSGHGSFYSQPDQIVLATMRYIYFTEDGGSNPGLYVRDEFGKFFTIFQGLEGAYDDDETVGLALTPDRKRLYAGFQDAGVLFEFTREDGMSFE</sequence>
<dbReference type="InterPro" id="IPR008557">
    <property type="entry name" value="PhoX"/>
</dbReference>